<dbReference type="PIRSF" id="PIRSF000124">
    <property type="entry name" value="UDPglc_GDPman_dh"/>
    <property type="match status" value="1"/>
</dbReference>
<dbReference type="Pfam" id="PF00984">
    <property type="entry name" value="UDPG_MGDP_dh"/>
    <property type="match status" value="1"/>
</dbReference>
<feature type="domain" description="UDP-glucose/GDP-mannose dehydrogenase dimerisation" evidence="3">
    <location>
        <begin position="200"/>
        <end position="274"/>
    </location>
</feature>
<dbReference type="InterPro" id="IPR028359">
    <property type="entry name" value="UDP_ManNAc/GlcNAc_DH"/>
</dbReference>
<dbReference type="RefSeq" id="XP_029757604.1">
    <property type="nucleotide sequence ID" value="XM_029906022.1"/>
</dbReference>
<protein>
    <submittedName>
        <fullName evidence="5">UDP-N-acetyl-D-mannosamine 6-dehydrogenase</fullName>
    </submittedName>
</protein>
<comment type="similarity">
    <text evidence="1 2">Belongs to the UDP-glucose/GDP-mannose dehydrogenase family.</text>
</comment>
<evidence type="ECO:0000256" key="2">
    <source>
        <dbReference type="PIRNR" id="PIRNR000124"/>
    </source>
</evidence>
<dbReference type="SUPFAM" id="SSF51735">
    <property type="entry name" value="NAD(P)-binding Rossmann-fold domains"/>
    <property type="match status" value="1"/>
</dbReference>
<organism evidence="5 6">
    <name type="scientific">Aureobasidium pullulans EXF-150</name>
    <dbReference type="NCBI Taxonomy" id="1043002"/>
    <lineage>
        <taxon>Eukaryota</taxon>
        <taxon>Fungi</taxon>
        <taxon>Dikarya</taxon>
        <taxon>Ascomycota</taxon>
        <taxon>Pezizomycotina</taxon>
        <taxon>Dothideomycetes</taxon>
        <taxon>Dothideomycetidae</taxon>
        <taxon>Dothideales</taxon>
        <taxon>Saccotheciaceae</taxon>
        <taxon>Aureobasidium</taxon>
    </lineage>
</organism>
<dbReference type="NCBIfam" id="TIGR03026">
    <property type="entry name" value="NDP-sugDHase"/>
    <property type="match status" value="1"/>
</dbReference>
<accession>A0A074XH89</accession>
<evidence type="ECO:0000259" key="4">
    <source>
        <dbReference type="Pfam" id="PF03721"/>
    </source>
</evidence>
<evidence type="ECO:0000313" key="6">
    <source>
        <dbReference type="Proteomes" id="UP000030706"/>
    </source>
</evidence>
<dbReference type="InterPro" id="IPR001732">
    <property type="entry name" value="UDP-Glc/GDP-Man_DH_N"/>
</dbReference>
<evidence type="ECO:0000259" key="3">
    <source>
        <dbReference type="Pfam" id="PF00984"/>
    </source>
</evidence>
<dbReference type="AlphaFoldDB" id="A0A074XH89"/>
<dbReference type="HOGENOM" id="CLU_023810_0_1_1"/>
<gene>
    <name evidence="5" type="ORF">M438DRAFT_347928</name>
</gene>
<evidence type="ECO:0000313" key="5">
    <source>
        <dbReference type="EMBL" id="KEQ81417.1"/>
    </source>
</evidence>
<dbReference type="PIRSF" id="PIRSF500136">
    <property type="entry name" value="UDP_ManNAc_DH"/>
    <property type="match status" value="1"/>
</dbReference>
<dbReference type="OrthoDB" id="5059218at2759"/>
<dbReference type="EMBL" id="KL584991">
    <property type="protein sequence ID" value="KEQ81417.1"/>
    <property type="molecule type" value="Genomic_DNA"/>
</dbReference>
<name>A0A074XH89_AURPU</name>
<proteinExistence type="inferred from homology"/>
<dbReference type="GO" id="GO:0000271">
    <property type="term" value="P:polysaccharide biosynthetic process"/>
    <property type="evidence" value="ECO:0007669"/>
    <property type="project" value="InterPro"/>
</dbReference>
<reference evidence="5 6" key="1">
    <citation type="journal article" date="2014" name="BMC Genomics">
        <title>Genome sequencing of four Aureobasidium pullulans varieties: biotechnological potential, stress tolerance, and description of new species.</title>
        <authorList>
            <person name="Gostin Ar C."/>
            <person name="Ohm R.A."/>
            <person name="Kogej T."/>
            <person name="Sonjak S."/>
            <person name="Turk M."/>
            <person name="Zajc J."/>
            <person name="Zalar P."/>
            <person name="Grube M."/>
            <person name="Sun H."/>
            <person name="Han J."/>
            <person name="Sharma A."/>
            <person name="Chiniquy J."/>
            <person name="Ngan C.Y."/>
            <person name="Lipzen A."/>
            <person name="Barry K."/>
            <person name="Grigoriev I.V."/>
            <person name="Gunde-Cimerman N."/>
        </authorList>
    </citation>
    <scope>NUCLEOTIDE SEQUENCE [LARGE SCALE GENOMIC DNA]</scope>
    <source>
        <strain evidence="5 6">EXF-150</strain>
    </source>
</reference>
<dbReference type="GO" id="GO:0016628">
    <property type="term" value="F:oxidoreductase activity, acting on the CH-CH group of donors, NAD or NADP as acceptor"/>
    <property type="evidence" value="ECO:0007669"/>
    <property type="project" value="InterPro"/>
</dbReference>
<dbReference type="Pfam" id="PF03721">
    <property type="entry name" value="UDPG_MGDP_dh_N"/>
    <property type="match status" value="1"/>
</dbReference>
<dbReference type="GeneID" id="40748328"/>
<evidence type="ECO:0000256" key="1">
    <source>
        <dbReference type="ARBA" id="ARBA00006601"/>
    </source>
</evidence>
<dbReference type="InterPro" id="IPR014026">
    <property type="entry name" value="UDP-Glc/GDP-Man_DH_dimer"/>
</dbReference>
<keyword evidence="6" id="KW-1185">Reference proteome</keyword>
<dbReference type="InterPro" id="IPR036291">
    <property type="entry name" value="NAD(P)-bd_dom_sf"/>
</dbReference>
<dbReference type="STRING" id="1043002.A0A074XH89"/>
<dbReference type="PANTHER" id="PTHR43491">
    <property type="entry name" value="UDP-N-ACETYL-D-MANNOSAMINE DEHYDROGENASE"/>
    <property type="match status" value="1"/>
</dbReference>
<feature type="domain" description="UDP-glucose/GDP-mannose dehydrogenase N-terminal" evidence="4">
    <location>
        <begin position="27"/>
        <end position="179"/>
    </location>
</feature>
<sequence>MSRNNSFSTMQRNDSFDLTLAHHDHVVCVVGVGYVGEHLLRSFGTCYQSIGFDISVQRLAQLQPIFGHMPNVTLTNDESFLDRATAYLISVPTLLKADNTVDLSHLISALAMVLKHVQPGNTIVIESSVQVGTTRQILGPYQNILHCGMSPERVDPGRTFPTAQQIPKIISALTPASNSVIHKLYARVFDQVVPVSKPEVAEMTKLFENCYRMVNIAYVNEMADAARAHGIDPNEMIDAAATKPYGYQAFRPGLGVGGHCIPVNPFYLFSNNPNLPVLKRATKLMRNRPAALAKKLHRRCAARAACPTGPRILVVGIGFKPGQSVLSYSPGLAFATELQRLGCSRLVFHDPLVEQSQVPWLEKLDHAGFHPGRLDLEFDAVAVCTRQHGVDFTVLDKLRHCRVKTFDTA</sequence>
<dbReference type="Proteomes" id="UP000030706">
    <property type="component" value="Unassembled WGS sequence"/>
</dbReference>
<dbReference type="GO" id="GO:0016616">
    <property type="term" value="F:oxidoreductase activity, acting on the CH-OH group of donors, NAD or NADP as acceptor"/>
    <property type="evidence" value="ECO:0007669"/>
    <property type="project" value="InterPro"/>
</dbReference>
<dbReference type="InterPro" id="IPR008927">
    <property type="entry name" value="6-PGluconate_DH-like_C_sf"/>
</dbReference>
<dbReference type="InterPro" id="IPR017476">
    <property type="entry name" value="UDP-Glc/GDP-Man"/>
</dbReference>
<dbReference type="SUPFAM" id="SSF48179">
    <property type="entry name" value="6-phosphogluconate dehydrogenase C-terminal domain-like"/>
    <property type="match status" value="1"/>
</dbReference>
<dbReference type="Gene3D" id="3.40.50.720">
    <property type="entry name" value="NAD(P)-binding Rossmann-like Domain"/>
    <property type="match status" value="2"/>
</dbReference>
<dbReference type="PANTHER" id="PTHR43491:SF2">
    <property type="entry name" value="UDP-N-ACETYL-D-MANNOSAMINE DEHYDROGENASE"/>
    <property type="match status" value="1"/>
</dbReference>
<dbReference type="GO" id="GO:0051287">
    <property type="term" value="F:NAD binding"/>
    <property type="evidence" value="ECO:0007669"/>
    <property type="project" value="InterPro"/>
</dbReference>